<dbReference type="Proteomes" id="UP000075420">
    <property type="component" value="Unassembled WGS sequence"/>
</dbReference>
<dbReference type="GO" id="GO:0005886">
    <property type="term" value="C:plasma membrane"/>
    <property type="evidence" value="ECO:0007669"/>
    <property type="project" value="UniProtKB-SubCell"/>
</dbReference>
<reference evidence="11 12" key="1">
    <citation type="submission" date="2014-02" db="EMBL/GenBank/DDBJ databases">
        <title>The small core and large imbalanced accessory genome model reveals a collaborative survival strategy of Sorangium cellulosum strains in nature.</title>
        <authorList>
            <person name="Han K."/>
            <person name="Peng R."/>
            <person name="Blom J."/>
            <person name="Li Y.-Z."/>
        </authorList>
    </citation>
    <scope>NUCLEOTIDE SEQUENCE [LARGE SCALE GENOMIC DNA]</scope>
    <source>
        <strain evidence="11 12">So0157-25</strain>
    </source>
</reference>
<accession>A0A150PQV3</accession>
<evidence type="ECO:0000256" key="3">
    <source>
        <dbReference type="ARBA" id="ARBA00022475"/>
    </source>
</evidence>
<sequence>MHGAYEAFQEGGWAMWVILFWSIIEVGIIVERALYLFGSSINKDVFLATMQKCILAGDVTKAVKMCSAANAPLARIVQAGLVKVNRPDEEVQAAMDEAALRELPKISARTSYLALCANLAMLSGLLGTVLGLIKSFGSVGGESVDPSQKARVLAAGISEAMNCTAFGLGVAILGLVGFAVLNGKTQQVEDDINEASVQILNLVVTNRQKVNVAAVGQAA</sequence>
<dbReference type="InterPro" id="IPR050790">
    <property type="entry name" value="ExbB/TolQ_transport"/>
</dbReference>
<keyword evidence="11" id="KW-0969">Cilium</keyword>
<comment type="similarity">
    <text evidence="8">Belongs to the exbB/tolQ family.</text>
</comment>
<dbReference type="EMBL" id="JELY01000861">
    <property type="protein sequence ID" value="KYF57808.1"/>
    <property type="molecule type" value="Genomic_DNA"/>
</dbReference>
<evidence type="ECO:0000313" key="11">
    <source>
        <dbReference type="EMBL" id="KYF57808.1"/>
    </source>
</evidence>
<keyword evidence="4 9" id="KW-0812">Transmembrane</keyword>
<evidence type="ECO:0000256" key="7">
    <source>
        <dbReference type="ARBA" id="ARBA00023136"/>
    </source>
</evidence>
<feature type="transmembrane region" description="Helical" evidence="9">
    <location>
        <begin position="112"/>
        <end position="133"/>
    </location>
</feature>
<evidence type="ECO:0000256" key="4">
    <source>
        <dbReference type="ARBA" id="ARBA00022692"/>
    </source>
</evidence>
<keyword evidence="2 8" id="KW-0813">Transport</keyword>
<dbReference type="GO" id="GO:0017038">
    <property type="term" value="P:protein import"/>
    <property type="evidence" value="ECO:0007669"/>
    <property type="project" value="TreeGrafter"/>
</dbReference>
<evidence type="ECO:0000256" key="8">
    <source>
        <dbReference type="RuleBase" id="RU004057"/>
    </source>
</evidence>
<evidence type="ECO:0000256" key="6">
    <source>
        <dbReference type="ARBA" id="ARBA00022989"/>
    </source>
</evidence>
<dbReference type="Pfam" id="PF01618">
    <property type="entry name" value="MotA_ExbB"/>
    <property type="match status" value="1"/>
</dbReference>
<name>A0A150PQV3_SORCE</name>
<feature type="domain" description="MotA/TolQ/ExbB proton channel" evidence="10">
    <location>
        <begin position="69"/>
        <end position="192"/>
    </location>
</feature>
<keyword evidence="6 9" id="KW-1133">Transmembrane helix</keyword>
<organism evidence="11 12">
    <name type="scientific">Sorangium cellulosum</name>
    <name type="common">Polyangium cellulosum</name>
    <dbReference type="NCBI Taxonomy" id="56"/>
    <lineage>
        <taxon>Bacteria</taxon>
        <taxon>Pseudomonadati</taxon>
        <taxon>Myxococcota</taxon>
        <taxon>Polyangia</taxon>
        <taxon>Polyangiales</taxon>
        <taxon>Polyangiaceae</taxon>
        <taxon>Sorangium</taxon>
    </lineage>
</organism>
<evidence type="ECO:0000256" key="5">
    <source>
        <dbReference type="ARBA" id="ARBA00022927"/>
    </source>
</evidence>
<protein>
    <submittedName>
        <fullName evidence="11">Flagellar motor protein MotA</fullName>
    </submittedName>
</protein>
<evidence type="ECO:0000256" key="1">
    <source>
        <dbReference type="ARBA" id="ARBA00004651"/>
    </source>
</evidence>
<keyword evidence="5 8" id="KW-0653">Protein transport</keyword>
<evidence type="ECO:0000259" key="10">
    <source>
        <dbReference type="Pfam" id="PF01618"/>
    </source>
</evidence>
<feature type="transmembrane region" description="Helical" evidence="9">
    <location>
        <begin position="153"/>
        <end position="181"/>
    </location>
</feature>
<gene>
    <name evidence="11" type="ORF">BE08_06235</name>
</gene>
<evidence type="ECO:0000256" key="9">
    <source>
        <dbReference type="SAM" id="Phobius"/>
    </source>
</evidence>
<comment type="subcellular location">
    <subcellularLocation>
        <location evidence="1">Cell membrane</location>
        <topology evidence="1">Multi-pass membrane protein</topology>
    </subcellularLocation>
    <subcellularLocation>
        <location evidence="8">Membrane</location>
        <topology evidence="8">Multi-pass membrane protein</topology>
    </subcellularLocation>
</comment>
<feature type="transmembrane region" description="Helical" evidence="9">
    <location>
        <begin position="12"/>
        <end position="30"/>
    </location>
</feature>
<evidence type="ECO:0000313" key="12">
    <source>
        <dbReference type="Proteomes" id="UP000075420"/>
    </source>
</evidence>
<keyword evidence="11" id="KW-0282">Flagellum</keyword>
<evidence type="ECO:0000256" key="2">
    <source>
        <dbReference type="ARBA" id="ARBA00022448"/>
    </source>
</evidence>
<dbReference type="InterPro" id="IPR002898">
    <property type="entry name" value="MotA_ExbB_proton_chnl"/>
</dbReference>
<dbReference type="PANTHER" id="PTHR30625">
    <property type="entry name" value="PROTEIN TOLQ"/>
    <property type="match status" value="1"/>
</dbReference>
<keyword evidence="11" id="KW-0966">Cell projection</keyword>
<comment type="caution">
    <text evidence="11">The sequence shown here is derived from an EMBL/GenBank/DDBJ whole genome shotgun (WGS) entry which is preliminary data.</text>
</comment>
<dbReference type="PANTHER" id="PTHR30625:SF15">
    <property type="entry name" value="BIOPOLYMER TRANSPORT PROTEIN EXBB"/>
    <property type="match status" value="1"/>
</dbReference>
<dbReference type="AlphaFoldDB" id="A0A150PQV3"/>
<proteinExistence type="inferred from homology"/>
<keyword evidence="7 9" id="KW-0472">Membrane</keyword>
<keyword evidence="3" id="KW-1003">Cell membrane</keyword>